<dbReference type="Pfam" id="PF00171">
    <property type="entry name" value="Aldedh"/>
    <property type="match status" value="1"/>
</dbReference>
<feature type="binding site" evidence="4">
    <location>
        <begin position="161"/>
        <end position="163"/>
    </location>
    <ligand>
        <name>NAD(+)</name>
        <dbReference type="ChEBI" id="CHEBI:57540"/>
    </ligand>
</feature>
<protein>
    <submittedName>
        <fullName evidence="8">Phosphonoacetaldehyde dehydrogenase</fullName>
    </submittedName>
</protein>
<feature type="binding site" evidence="4">
    <location>
        <position position="241"/>
    </location>
    <ligand>
        <name>NAD(+)</name>
        <dbReference type="ChEBI" id="CHEBI:57540"/>
    </ligand>
</feature>
<dbReference type="RefSeq" id="WP_121277499.1">
    <property type="nucleotide sequence ID" value="NZ_RBZV01000003.1"/>
</dbReference>
<organism evidence="8 9">
    <name type="scientific">Trinickia fusca</name>
    <dbReference type="NCBI Taxonomy" id="2419777"/>
    <lineage>
        <taxon>Bacteria</taxon>
        <taxon>Pseudomonadati</taxon>
        <taxon>Pseudomonadota</taxon>
        <taxon>Betaproteobacteria</taxon>
        <taxon>Burkholderiales</taxon>
        <taxon>Burkholderiaceae</taxon>
        <taxon>Trinickia</taxon>
    </lineage>
</organism>
<gene>
    <name evidence="8" type="primary">phnY</name>
    <name evidence="8" type="ORF">D7S89_09925</name>
</gene>
<dbReference type="InterPro" id="IPR051020">
    <property type="entry name" value="ALDH-related_metabolic_enz"/>
</dbReference>
<feature type="active site" description="Nucleophile" evidence="3">
    <location>
        <position position="294"/>
    </location>
</feature>
<proteinExistence type="inferred from homology"/>
<keyword evidence="4" id="KW-0520">NAD</keyword>
<dbReference type="GO" id="GO:0008911">
    <property type="term" value="F:lactaldehyde dehydrogenase (NAD+) activity"/>
    <property type="evidence" value="ECO:0007669"/>
    <property type="project" value="TreeGrafter"/>
</dbReference>
<dbReference type="PROSITE" id="PS00687">
    <property type="entry name" value="ALDEHYDE_DEHYDR_GLU"/>
    <property type="match status" value="1"/>
</dbReference>
<evidence type="ECO:0000256" key="6">
    <source>
        <dbReference type="RuleBase" id="RU003345"/>
    </source>
</evidence>
<feature type="binding site" evidence="4">
    <location>
        <position position="388"/>
    </location>
    <ligand>
        <name>NAD(+)</name>
        <dbReference type="ChEBI" id="CHEBI:57540"/>
    </ligand>
</feature>
<comment type="similarity">
    <text evidence="1 6">Belongs to the aldehyde dehydrogenase family.</text>
</comment>
<keyword evidence="9" id="KW-1185">Reference proteome</keyword>
<reference evidence="8 9" key="1">
    <citation type="submission" date="2018-10" db="EMBL/GenBank/DDBJ databases">
        <title>Paraburkholderia sp. 7MK8-2, isolated from soil.</title>
        <authorList>
            <person name="Gao Z.-H."/>
            <person name="Qiu L.-H."/>
        </authorList>
    </citation>
    <scope>NUCLEOTIDE SEQUENCE [LARGE SCALE GENOMIC DNA]</scope>
    <source>
        <strain evidence="8 9">7MK8-2</strain>
    </source>
</reference>
<dbReference type="AlphaFoldDB" id="A0A494XEQ0"/>
<comment type="caution">
    <text evidence="8">The sequence shown here is derived from an EMBL/GenBank/DDBJ whole genome shotgun (WGS) entry which is preliminary data.</text>
</comment>
<dbReference type="InterPro" id="IPR016162">
    <property type="entry name" value="Ald_DH_N"/>
</dbReference>
<name>A0A494XEQ0_9BURK</name>
<feature type="active site" description="Proton donor/acceptor" evidence="3">
    <location>
        <position position="260"/>
    </location>
</feature>
<dbReference type="InterPro" id="IPR016160">
    <property type="entry name" value="Ald_DH_CS_CYS"/>
</dbReference>
<sequence>MNALFQTTSGDHPDFRVEALRWCGERAMRARTFDVFDPFTGLRVGTVPCASVDDVRAAFDYAAAYRSTLTRYERAQILERAATLLRERTEQASDLITLESGLSKEDSCYEIGRVADVLKFAAIEALRDDGQSFSCDLTPHGKKRRVFTQREPLAGVIVAITPFNHPMNQVAHKVAPAIATNNRVLLKPSEKVPLSALWFADLLYEAGLPAPMLQVLTGDPREIADELVTHPLAELVTFTGGVAIGKHIAARAGYRRVVLELGGNDPLIVLDDADVERAALLAAQGSYKNSGQRCTAVKRMLVQRGILARFTECLVEKTRAWTYGDPFDAGNRMGTVIDEAAARYFEARVDEAVAQGARVLAGHRREGALYAPTVVDGVLPHMTLVREETFGPVSPIIAFDTLDEAIAIANGTAFGLSSGLCTNRQDAIARCVNELRVGTVNVWEVPGYRIELTPFGGIKDSGLGYKEGVQEAMKSFTNLKTFSLPWE</sequence>
<dbReference type="Proteomes" id="UP000280434">
    <property type="component" value="Unassembled WGS sequence"/>
</dbReference>
<dbReference type="InterPro" id="IPR016161">
    <property type="entry name" value="Ald_DH/histidinol_DH"/>
</dbReference>
<evidence type="ECO:0000259" key="7">
    <source>
        <dbReference type="Pfam" id="PF00171"/>
    </source>
</evidence>
<accession>A0A494XEQ0</accession>
<keyword evidence="2 6" id="KW-0560">Oxidoreductase</keyword>
<dbReference type="PANTHER" id="PTHR42991:SF1">
    <property type="entry name" value="ALDEHYDE DEHYDROGENASE"/>
    <property type="match status" value="1"/>
</dbReference>
<feature type="active site" evidence="5">
    <location>
        <position position="260"/>
    </location>
</feature>
<dbReference type="NCBIfam" id="TIGR03250">
    <property type="entry name" value="PhnAcAld_DH"/>
    <property type="match status" value="1"/>
</dbReference>
<dbReference type="PROSITE" id="PS00070">
    <property type="entry name" value="ALDEHYDE_DEHYDR_CYS"/>
    <property type="match status" value="1"/>
</dbReference>
<dbReference type="Gene3D" id="3.40.605.10">
    <property type="entry name" value="Aldehyde Dehydrogenase, Chain A, domain 1"/>
    <property type="match status" value="1"/>
</dbReference>
<evidence type="ECO:0000313" key="8">
    <source>
        <dbReference type="EMBL" id="RKP49110.1"/>
    </source>
</evidence>
<evidence type="ECO:0000256" key="2">
    <source>
        <dbReference type="ARBA" id="ARBA00023002"/>
    </source>
</evidence>
<dbReference type="SUPFAM" id="SSF53720">
    <property type="entry name" value="ALDH-like"/>
    <property type="match status" value="1"/>
</dbReference>
<feature type="binding site" evidence="4">
    <location>
        <begin position="187"/>
        <end position="190"/>
    </location>
    <ligand>
        <name>NAD(+)</name>
        <dbReference type="ChEBI" id="CHEBI:57540"/>
    </ligand>
</feature>
<evidence type="ECO:0000313" key="9">
    <source>
        <dbReference type="Proteomes" id="UP000280434"/>
    </source>
</evidence>
<dbReference type="InterPro" id="IPR016163">
    <property type="entry name" value="Ald_DH_C"/>
</dbReference>
<evidence type="ECO:0000256" key="5">
    <source>
        <dbReference type="PROSITE-ProRule" id="PRU10007"/>
    </source>
</evidence>
<dbReference type="PANTHER" id="PTHR42991">
    <property type="entry name" value="ALDEHYDE DEHYDROGENASE"/>
    <property type="match status" value="1"/>
</dbReference>
<dbReference type="EMBL" id="RBZV01000003">
    <property type="protein sequence ID" value="RKP49110.1"/>
    <property type="molecule type" value="Genomic_DNA"/>
</dbReference>
<dbReference type="CDD" id="cd07146">
    <property type="entry name" value="ALDH_PhpJ"/>
    <property type="match status" value="1"/>
</dbReference>
<feature type="domain" description="Aldehyde dehydrogenase" evidence="7">
    <location>
        <begin position="31"/>
        <end position="481"/>
    </location>
</feature>
<dbReference type="InterPro" id="IPR029510">
    <property type="entry name" value="Ald_DH_CS_GLU"/>
</dbReference>
<dbReference type="Gene3D" id="3.40.309.10">
    <property type="entry name" value="Aldehyde Dehydrogenase, Chain A, domain 2"/>
    <property type="match status" value="1"/>
</dbReference>
<evidence type="ECO:0000256" key="3">
    <source>
        <dbReference type="PIRSR" id="PIRSR617656-1"/>
    </source>
</evidence>
<dbReference type="InterPro" id="IPR015590">
    <property type="entry name" value="Aldehyde_DH_dom"/>
</dbReference>
<dbReference type="OrthoDB" id="6187633at2"/>
<dbReference type="InterPro" id="IPR017656">
    <property type="entry name" value="Put_phosphonoacetaldehyde_DH"/>
</dbReference>
<evidence type="ECO:0000256" key="4">
    <source>
        <dbReference type="PIRSR" id="PIRSR617656-3"/>
    </source>
</evidence>
<evidence type="ECO:0000256" key="1">
    <source>
        <dbReference type="ARBA" id="ARBA00009986"/>
    </source>
</evidence>